<evidence type="ECO:0000259" key="6">
    <source>
        <dbReference type="PROSITE" id="PS50054"/>
    </source>
</evidence>
<dbReference type="AlphaFoldDB" id="A0A8S1NC92"/>
<dbReference type="InterPro" id="IPR000387">
    <property type="entry name" value="Tyr_Pase_dom"/>
</dbReference>
<protein>
    <recommendedName>
        <fullName evidence="10">Dual specificity protein phosphatase</fullName>
    </recommendedName>
</protein>
<dbReference type="GO" id="GO:0005829">
    <property type="term" value="C:cytosol"/>
    <property type="evidence" value="ECO:0007669"/>
    <property type="project" value="TreeGrafter"/>
</dbReference>
<keyword evidence="2" id="KW-0378">Hydrolase</keyword>
<dbReference type="GO" id="GO:0004725">
    <property type="term" value="F:protein tyrosine phosphatase activity"/>
    <property type="evidence" value="ECO:0007669"/>
    <property type="project" value="TreeGrafter"/>
</dbReference>
<dbReference type="SMART" id="SM00195">
    <property type="entry name" value="DSPc"/>
    <property type="match status" value="1"/>
</dbReference>
<dbReference type="InterPro" id="IPR000340">
    <property type="entry name" value="Dual-sp_phosphatase_cat-dom"/>
</dbReference>
<evidence type="ECO:0000256" key="4">
    <source>
        <dbReference type="ARBA" id="ARBA00047761"/>
    </source>
</evidence>
<dbReference type="GO" id="GO:0007165">
    <property type="term" value="P:signal transduction"/>
    <property type="evidence" value="ECO:0007669"/>
    <property type="project" value="TreeGrafter"/>
</dbReference>
<dbReference type="FunFam" id="3.90.190.10:FF:000150">
    <property type="entry name" value="Uncharacterized protein"/>
    <property type="match status" value="1"/>
</dbReference>
<dbReference type="InterPro" id="IPR020422">
    <property type="entry name" value="TYR_PHOSPHATASE_DUAL_dom"/>
</dbReference>
<dbReference type="GO" id="GO:0004722">
    <property type="term" value="F:protein serine/threonine phosphatase activity"/>
    <property type="evidence" value="ECO:0007669"/>
    <property type="project" value="UniProtKB-EC"/>
</dbReference>
<feature type="domain" description="Tyrosine-protein phosphatase" evidence="6">
    <location>
        <begin position="15"/>
        <end position="153"/>
    </location>
</feature>
<proteinExistence type="inferred from homology"/>
<comment type="catalytic activity">
    <reaction evidence="5">
        <text>O-phospho-L-threonyl-[protein] + H2O = L-threonyl-[protein] + phosphate</text>
        <dbReference type="Rhea" id="RHEA:47004"/>
        <dbReference type="Rhea" id="RHEA-COMP:11060"/>
        <dbReference type="Rhea" id="RHEA-COMP:11605"/>
        <dbReference type="ChEBI" id="CHEBI:15377"/>
        <dbReference type="ChEBI" id="CHEBI:30013"/>
        <dbReference type="ChEBI" id="CHEBI:43474"/>
        <dbReference type="ChEBI" id="CHEBI:61977"/>
        <dbReference type="EC" id="3.1.3.16"/>
    </reaction>
</comment>
<dbReference type="CDD" id="cd14498">
    <property type="entry name" value="DSP"/>
    <property type="match status" value="1"/>
</dbReference>
<dbReference type="PROSITE" id="PS50054">
    <property type="entry name" value="TYR_PHOSPHATASE_DUAL"/>
    <property type="match status" value="1"/>
</dbReference>
<dbReference type="Pfam" id="PF00782">
    <property type="entry name" value="DSPc"/>
    <property type="match status" value="1"/>
</dbReference>
<gene>
    <name evidence="8" type="ORF">PSON_ATCC_30995.1.T0530140</name>
</gene>
<name>A0A8S1NC92_9CILI</name>
<dbReference type="PANTHER" id="PTHR45948:SF2">
    <property type="entry name" value="DUAL SPECIFICITY PROTEIN PHOSPHATASE"/>
    <property type="match status" value="1"/>
</dbReference>
<dbReference type="Proteomes" id="UP000692954">
    <property type="component" value="Unassembled WGS sequence"/>
</dbReference>
<evidence type="ECO:0000259" key="7">
    <source>
        <dbReference type="PROSITE" id="PS50056"/>
    </source>
</evidence>
<dbReference type="PROSITE" id="PS50056">
    <property type="entry name" value="TYR_PHOSPHATASE_2"/>
    <property type="match status" value="1"/>
</dbReference>
<sequence length="213" mass="24421">MFVNYHCLSMNCIIAPLNGCGGIYLGNLNAAKDAQLLSQYNIGAVLQVLDQSIPVTNAQKLWIMAEDSEDFPLHKYFEQGIKFIENQTKKTNVLVHCYAGISRSAAILAAYLMQKYNWTINQALIHLQSKRKIVSPNPGFMLQLQDFQTKLNHQKKESNLSEPNIKIESKNQQCDIQNPQRMSTPLLKTSRLDEFNNKLDQFRNQLRIKQMAF</sequence>
<dbReference type="PANTHER" id="PTHR45948">
    <property type="entry name" value="DUAL SPECIFICITY PROTEIN PHOSPHATASE DDB_G0269404-RELATED"/>
    <property type="match status" value="1"/>
</dbReference>
<organism evidence="8 9">
    <name type="scientific">Paramecium sonneborni</name>
    <dbReference type="NCBI Taxonomy" id="65129"/>
    <lineage>
        <taxon>Eukaryota</taxon>
        <taxon>Sar</taxon>
        <taxon>Alveolata</taxon>
        <taxon>Ciliophora</taxon>
        <taxon>Intramacronucleata</taxon>
        <taxon>Oligohymenophorea</taxon>
        <taxon>Peniculida</taxon>
        <taxon>Parameciidae</taxon>
        <taxon>Paramecium</taxon>
    </lineage>
</organism>
<dbReference type="PROSITE" id="PS00383">
    <property type="entry name" value="TYR_PHOSPHATASE_1"/>
    <property type="match status" value="1"/>
</dbReference>
<comment type="similarity">
    <text evidence="1">Belongs to the protein-tyrosine phosphatase family. Non-receptor class dual specificity subfamily.</text>
</comment>
<dbReference type="EMBL" id="CAJJDN010000053">
    <property type="protein sequence ID" value="CAD8088869.1"/>
    <property type="molecule type" value="Genomic_DNA"/>
</dbReference>
<feature type="domain" description="Tyrosine specific protein phosphatases" evidence="7">
    <location>
        <begin position="75"/>
        <end position="131"/>
    </location>
</feature>
<comment type="catalytic activity">
    <reaction evidence="4">
        <text>O-phospho-L-seryl-[protein] + H2O = L-seryl-[protein] + phosphate</text>
        <dbReference type="Rhea" id="RHEA:20629"/>
        <dbReference type="Rhea" id="RHEA-COMP:9863"/>
        <dbReference type="Rhea" id="RHEA-COMP:11604"/>
        <dbReference type="ChEBI" id="CHEBI:15377"/>
        <dbReference type="ChEBI" id="CHEBI:29999"/>
        <dbReference type="ChEBI" id="CHEBI:43474"/>
        <dbReference type="ChEBI" id="CHEBI:83421"/>
        <dbReference type="EC" id="3.1.3.16"/>
    </reaction>
</comment>
<evidence type="ECO:0000256" key="5">
    <source>
        <dbReference type="ARBA" id="ARBA00048336"/>
    </source>
</evidence>
<evidence type="ECO:0008006" key="10">
    <source>
        <dbReference type="Google" id="ProtNLM"/>
    </source>
</evidence>
<comment type="caution">
    <text evidence="8">The sequence shown here is derived from an EMBL/GenBank/DDBJ whole genome shotgun (WGS) entry which is preliminary data.</text>
</comment>
<accession>A0A8S1NC92</accession>
<keyword evidence="9" id="KW-1185">Reference proteome</keyword>
<reference evidence="8" key="1">
    <citation type="submission" date="2021-01" db="EMBL/GenBank/DDBJ databases">
        <authorList>
            <consortium name="Genoscope - CEA"/>
            <person name="William W."/>
        </authorList>
    </citation>
    <scope>NUCLEOTIDE SEQUENCE</scope>
</reference>
<evidence type="ECO:0000313" key="8">
    <source>
        <dbReference type="EMBL" id="CAD8088869.1"/>
    </source>
</evidence>
<evidence type="ECO:0000313" key="9">
    <source>
        <dbReference type="Proteomes" id="UP000692954"/>
    </source>
</evidence>
<evidence type="ECO:0000256" key="3">
    <source>
        <dbReference type="ARBA" id="ARBA00022912"/>
    </source>
</evidence>
<dbReference type="OrthoDB" id="10252009at2759"/>
<evidence type="ECO:0000256" key="1">
    <source>
        <dbReference type="ARBA" id="ARBA00008601"/>
    </source>
</evidence>
<dbReference type="InterPro" id="IPR016130">
    <property type="entry name" value="Tyr_Pase_AS"/>
</dbReference>
<evidence type="ECO:0000256" key="2">
    <source>
        <dbReference type="ARBA" id="ARBA00022801"/>
    </source>
</evidence>
<keyword evidence="3" id="KW-0904">Protein phosphatase</keyword>